<accession>A0AC61MQJ4</accession>
<organism evidence="1 2">
    <name type="scientific">Miniphocaeibacter halophilus</name>
    <dbReference type="NCBI Taxonomy" id="2931922"/>
    <lineage>
        <taxon>Bacteria</taxon>
        <taxon>Bacillati</taxon>
        <taxon>Bacillota</taxon>
        <taxon>Tissierellia</taxon>
        <taxon>Tissierellales</taxon>
        <taxon>Peptoniphilaceae</taxon>
        <taxon>Miniphocaeibacter</taxon>
    </lineage>
</organism>
<proteinExistence type="predicted"/>
<reference evidence="1 2" key="1">
    <citation type="journal article" date="2022" name="Int. J. Syst. Evol. Microbiol.">
        <title>Miniphocaeibacter halophilus sp. nov., an ammonium-tolerant acetate-producing bacterium isolated from a biogas system.</title>
        <authorList>
            <person name="Schnurer A."/>
            <person name="Singh A."/>
            <person name="Bi S."/>
            <person name="Qiao W."/>
            <person name="Westerholm M."/>
        </authorList>
    </citation>
    <scope>NUCLEOTIDE SEQUENCE [LARGE SCALE GENOMIC DNA]</scope>
    <source>
        <strain evidence="1 2">AMB_01</strain>
    </source>
</reference>
<evidence type="ECO:0000313" key="1">
    <source>
        <dbReference type="EMBL" id="QQK07870.1"/>
    </source>
</evidence>
<evidence type="ECO:0000313" key="2">
    <source>
        <dbReference type="Proteomes" id="UP000595814"/>
    </source>
</evidence>
<protein>
    <submittedName>
        <fullName evidence="1">Response regulator transcription factor</fullName>
    </submittedName>
</protein>
<dbReference type="EMBL" id="CP066744">
    <property type="protein sequence ID" value="QQK07870.1"/>
    <property type="molecule type" value="Genomic_DNA"/>
</dbReference>
<gene>
    <name evidence="1" type="ORF">JFY71_11450</name>
</gene>
<dbReference type="Proteomes" id="UP000595814">
    <property type="component" value="Chromosome"/>
</dbReference>
<sequence length="212" mass="23906">MIKVMLVDDEKLIREGLKILISLDKEIEIVEEASSGKEAFEKFKEKEIDVILLDIRMPKSNGIDAIRLINDYGKGNTKILILTTFKDTEYINEAIRLGASGYLLKDSDPESIIGGIKSAYYGNVVLNSEVSEIILNSKNSVKIQANIDDYNITNRELEIIKLIAEGHSNQEIANQLYLSVGTVKNNISSILQKLELRDRTQIVIFAYDNNLR</sequence>
<name>A0AC61MQJ4_9FIRM</name>
<keyword evidence="2" id="KW-1185">Reference proteome</keyword>